<protein>
    <submittedName>
        <fullName evidence="3">Uncharacterized protein</fullName>
    </submittedName>
</protein>
<dbReference type="RefSeq" id="XP_022658501.1">
    <property type="nucleotide sequence ID" value="XM_022802766.1"/>
</dbReference>
<keyword evidence="4" id="KW-1185">Reference proteome</keyword>
<evidence type="ECO:0000256" key="1">
    <source>
        <dbReference type="SAM" id="MobiDB-lite"/>
    </source>
</evidence>
<dbReference type="GeneID" id="111249205"/>
<dbReference type="AlphaFoldDB" id="A0A7M7K013"/>
<feature type="transmembrane region" description="Helical" evidence="2">
    <location>
        <begin position="281"/>
        <end position="299"/>
    </location>
</feature>
<feature type="region of interest" description="Disordered" evidence="1">
    <location>
        <begin position="1"/>
        <end position="73"/>
    </location>
</feature>
<name>A0A7M7K013_VARDE</name>
<evidence type="ECO:0000256" key="2">
    <source>
        <dbReference type="SAM" id="Phobius"/>
    </source>
</evidence>
<keyword evidence="2" id="KW-0812">Transmembrane</keyword>
<evidence type="ECO:0000313" key="4">
    <source>
        <dbReference type="Proteomes" id="UP000594260"/>
    </source>
</evidence>
<feature type="compositionally biased region" description="Acidic residues" evidence="1">
    <location>
        <begin position="9"/>
        <end position="23"/>
    </location>
</feature>
<accession>A0A7M7K013</accession>
<feature type="transmembrane region" description="Helical" evidence="2">
    <location>
        <begin position="243"/>
        <end position="260"/>
    </location>
</feature>
<keyword evidence="2" id="KW-1133">Transmembrane helix</keyword>
<dbReference type="Proteomes" id="UP000594260">
    <property type="component" value="Unplaced"/>
</dbReference>
<organism evidence="3 4">
    <name type="scientific">Varroa destructor</name>
    <name type="common">Honeybee mite</name>
    <dbReference type="NCBI Taxonomy" id="109461"/>
    <lineage>
        <taxon>Eukaryota</taxon>
        <taxon>Metazoa</taxon>
        <taxon>Ecdysozoa</taxon>
        <taxon>Arthropoda</taxon>
        <taxon>Chelicerata</taxon>
        <taxon>Arachnida</taxon>
        <taxon>Acari</taxon>
        <taxon>Parasitiformes</taxon>
        <taxon>Mesostigmata</taxon>
        <taxon>Gamasina</taxon>
        <taxon>Dermanyssoidea</taxon>
        <taxon>Varroidae</taxon>
        <taxon>Varroa</taxon>
    </lineage>
</organism>
<feature type="compositionally biased region" description="Low complexity" evidence="1">
    <location>
        <begin position="51"/>
        <end position="64"/>
    </location>
</feature>
<keyword evidence="2" id="KW-0472">Membrane</keyword>
<evidence type="ECO:0000313" key="3">
    <source>
        <dbReference type="EnsemblMetazoa" id="XP_022658501"/>
    </source>
</evidence>
<proteinExistence type="predicted"/>
<dbReference type="KEGG" id="vde:111249205"/>
<dbReference type="InParanoid" id="A0A7M7K013"/>
<reference evidence="3" key="1">
    <citation type="submission" date="2021-01" db="UniProtKB">
        <authorList>
            <consortium name="EnsemblMetazoa"/>
        </authorList>
    </citation>
    <scope>IDENTIFICATION</scope>
</reference>
<dbReference type="EnsemblMetazoa" id="XM_022802766">
    <property type="protein sequence ID" value="XP_022658501"/>
    <property type="gene ID" value="LOC111249205"/>
</dbReference>
<sequence>MDNLADPIVTEEETQEEQLDESETTSPSPGIPLGCGNPNPREEETQEGQLSSNTSIVDSDSSRSATAEESKDTYADCLGTDEVSDFRKIDQRQLYDTDLDDPSNDLINDLAPQLIQGNLLRCIEINQANPTAGCPTCSIFPGIKRETAAPMGSDYLPAVREFVNEEQPVIPKAQGLLYEDHCEPVTEAIITEDSELPTDDKAKENCSDQTLFAQQAEKEVSVLMRRSSERFTELPTFADRTGTYFNGICAFFFIAHGMPVKQTSISTYISKNVLCSFIKKILNYLILIVFVINGLWQAFRCVSFLHLFF</sequence>